<protein>
    <recommendedName>
        <fullName evidence="3">DNA-directed RNA polymerase</fullName>
    </recommendedName>
</protein>
<reference evidence="1 2" key="1">
    <citation type="submission" date="2023-09" db="EMBL/GenBank/DDBJ databases">
        <title>Xinfangfangia sedmenti sp. nov., isolated the sedment.</title>
        <authorList>
            <person name="Xu L."/>
        </authorList>
    </citation>
    <scope>NUCLEOTIDE SEQUENCE [LARGE SCALE GENOMIC DNA]</scope>
    <source>
        <strain evidence="1 2">LG-4</strain>
    </source>
</reference>
<dbReference type="Proteomes" id="UP001247754">
    <property type="component" value="Unassembled WGS sequence"/>
</dbReference>
<evidence type="ECO:0008006" key="3">
    <source>
        <dbReference type="Google" id="ProtNLM"/>
    </source>
</evidence>
<dbReference type="EMBL" id="JAVKPH010000047">
    <property type="protein sequence ID" value="MDR5655127.1"/>
    <property type="molecule type" value="Genomic_DNA"/>
</dbReference>
<gene>
    <name evidence="1" type="ORF">RGD00_21175</name>
</gene>
<accession>A0ABU1FFG1</accession>
<comment type="caution">
    <text evidence="1">The sequence shown here is derived from an EMBL/GenBank/DDBJ whole genome shotgun (WGS) entry which is preliminary data.</text>
</comment>
<evidence type="ECO:0000313" key="2">
    <source>
        <dbReference type="Proteomes" id="UP001247754"/>
    </source>
</evidence>
<dbReference type="RefSeq" id="WP_310459237.1">
    <property type="nucleotide sequence ID" value="NZ_JAVKPH010000047.1"/>
</dbReference>
<proteinExistence type="predicted"/>
<name>A0ABU1FFG1_9RHOB</name>
<keyword evidence="2" id="KW-1185">Reference proteome</keyword>
<sequence>MDEHHKNQQLEHPFQQLLGGRQADLGEVCEPQPEEKQEFEPVNWAFDGEGVGDDRSRAGIRDPWYSRPLDVHRWSEHPELVGLVERLWNSLCADLDREKSGGPKPRQSFQNQLRVLLLDLYVAWLEDPDLCIGISMNARSWETGSRYNALRLSKKITVLVQRLGEAGVIEASRGSYAGPGAAGNRTTRIRAARSLREQFAALKADREAVHQVEGQECIILKDGDGEAARQVEYDDTADTNRMRSELQAYNALLASSFINLPALDVPWIERDDAFGRRVKVHIDRHHQFTRRIFSRGRWDMNGRFYGPWWQSIGSRDRAGIFINDVPTVEVDFKGLHLAILAAEQAVPLEGDPYYLPEGTLPGVAAQEQRGMVKHLVLTTLNAKSRKAAFASFRSDYPKGHVGKGMTDQDLDRVLDLLIEGRPWLADSLGADVGIRLMYKDSLIAERVLNHFTRQGIPILCIHDSFIIDWTRGAELKRVMAEASEAVVGRFLPVESKAVGLDEVAGEWPKHVVLDLIAWRQVPRSEGYLNRLAAWEKRSGAL</sequence>
<evidence type="ECO:0000313" key="1">
    <source>
        <dbReference type="EMBL" id="MDR5655127.1"/>
    </source>
</evidence>
<organism evidence="1 2">
    <name type="scientific">Ruixingdingia sedimenti</name>
    <dbReference type="NCBI Taxonomy" id="3073604"/>
    <lineage>
        <taxon>Bacteria</taxon>
        <taxon>Pseudomonadati</taxon>
        <taxon>Pseudomonadota</taxon>
        <taxon>Alphaproteobacteria</taxon>
        <taxon>Rhodobacterales</taxon>
        <taxon>Paracoccaceae</taxon>
        <taxon>Ruixingdingia</taxon>
    </lineage>
</organism>